<reference evidence="1 2" key="1">
    <citation type="journal article" date="2018" name="IMA Fungus">
        <title>IMA Genome-F 9: Draft genome sequence of Annulohypoxylon stygium, Aspergillus mulundensis, Berkeleyomyces basicola (syn. Thielaviopsis basicola), Ceratocystis smalleyi, two Cercospora beticola strains, Coleophoma cylindrospora, Fusarium fracticaudum, Phialophora cf. hyalina, and Morchella septimelata.</title>
        <authorList>
            <person name="Wingfield B.D."/>
            <person name="Bills G.F."/>
            <person name="Dong Y."/>
            <person name="Huang W."/>
            <person name="Nel W.J."/>
            <person name="Swalarsk-Parry B.S."/>
            <person name="Vaghefi N."/>
            <person name="Wilken P.M."/>
            <person name="An Z."/>
            <person name="de Beer Z.W."/>
            <person name="De Vos L."/>
            <person name="Chen L."/>
            <person name="Duong T.A."/>
            <person name="Gao Y."/>
            <person name="Hammerbacher A."/>
            <person name="Kikkert J.R."/>
            <person name="Li Y."/>
            <person name="Li H."/>
            <person name="Li K."/>
            <person name="Li Q."/>
            <person name="Liu X."/>
            <person name="Ma X."/>
            <person name="Naidoo K."/>
            <person name="Pethybridge S.J."/>
            <person name="Sun J."/>
            <person name="Steenkamp E.T."/>
            <person name="van der Nest M.A."/>
            <person name="van Wyk S."/>
            <person name="Wingfield M.J."/>
            <person name="Xiong C."/>
            <person name="Yue Q."/>
            <person name="Zhang X."/>
        </authorList>
    </citation>
    <scope>NUCLEOTIDE SEQUENCE [LARGE SCALE GENOMIC DNA]</scope>
    <source>
        <strain evidence="1 2">DSM 5745</strain>
    </source>
</reference>
<evidence type="ECO:0000313" key="1">
    <source>
        <dbReference type="EMBL" id="RDW60405.1"/>
    </source>
</evidence>
<keyword evidence="2" id="KW-1185">Reference proteome</keyword>
<comment type="caution">
    <text evidence="1">The sequence shown here is derived from an EMBL/GenBank/DDBJ whole genome shotgun (WGS) entry which is preliminary data.</text>
</comment>
<organism evidence="1 2">
    <name type="scientific">Aspergillus mulundensis</name>
    <dbReference type="NCBI Taxonomy" id="1810919"/>
    <lineage>
        <taxon>Eukaryota</taxon>
        <taxon>Fungi</taxon>
        <taxon>Dikarya</taxon>
        <taxon>Ascomycota</taxon>
        <taxon>Pezizomycotina</taxon>
        <taxon>Eurotiomycetes</taxon>
        <taxon>Eurotiomycetidae</taxon>
        <taxon>Eurotiales</taxon>
        <taxon>Aspergillaceae</taxon>
        <taxon>Aspergillus</taxon>
        <taxon>Aspergillus subgen. Nidulantes</taxon>
    </lineage>
</organism>
<dbReference type="Proteomes" id="UP000256690">
    <property type="component" value="Unassembled WGS sequence"/>
</dbReference>
<sequence>MPIVPTESNIAITPKNVSVCRCAEYSYAVAARYIPVIVYMKNARTAWCLMPGHRGARDEEEASCRNERRNLISIVSICEAWPRLA</sequence>
<name>A0A3D8QF06_9EURO</name>
<evidence type="ECO:0000313" key="2">
    <source>
        <dbReference type="Proteomes" id="UP000256690"/>
    </source>
</evidence>
<dbReference type="RefSeq" id="XP_026598517.1">
    <property type="nucleotide sequence ID" value="XM_026752879.1"/>
</dbReference>
<accession>A0A3D8QF06</accession>
<dbReference type="AlphaFoldDB" id="A0A3D8QF06"/>
<gene>
    <name evidence="1" type="ORF">DSM5745_10863</name>
</gene>
<proteinExistence type="predicted"/>
<protein>
    <submittedName>
        <fullName evidence="1">Uncharacterized protein</fullName>
    </submittedName>
</protein>
<dbReference type="GeneID" id="38121233"/>
<dbReference type="EMBL" id="PVWQ01000018">
    <property type="protein sequence ID" value="RDW60405.1"/>
    <property type="molecule type" value="Genomic_DNA"/>
</dbReference>